<accession>U2X0F5</accession>
<protein>
    <submittedName>
        <fullName evidence="2">Extracellular membrane-anchored protein</fullName>
    </submittedName>
</protein>
<dbReference type="Gene3D" id="1.50.10.10">
    <property type="match status" value="1"/>
</dbReference>
<dbReference type="Proteomes" id="UP000016424">
    <property type="component" value="Unassembled WGS sequence"/>
</dbReference>
<feature type="chain" id="PRO_5004636760" evidence="1">
    <location>
        <begin position="31"/>
        <end position="697"/>
    </location>
</feature>
<name>U2X0F5_GEOKU</name>
<dbReference type="InterPro" id="IPR012341">
    <property type="entry name" value="6hp_glycosidase-like_sf"/>
</dbReference>
<dbReference type="EMBL" id="BASG01000001">
    <property type="protein sequence ID" value="GAD11815.1"/>
    <property type="molecule type" value="Genomic_DNA"/>
</dbReference>
<dbReference type="GO" id="GO:0005975">
    <property type="term" value="P:carbohydrate metabolic process"/>
    <property type="evidence" value="ECO:0007669"/>
    <property type="project" value="InterPro"/>
</dbReference>
<comment type="caution">
    <text evidence="2">The sequence shown here is derived from an EMBL/GenBank/DDBJ whole genome shotgun (WGS) entry which is preliminary data.</text>
</comment>
<evidence type="ECO:0000313" key="2">
    <source>
        <dbReference type="EMBL" id="GAD11815.1"/>
    </source>
</evidence>
<dbReference type="PROSITE" id="PS51257">
    <property type="entry name" value="PROKAR_LIPOPROTEIN"/>
    <property type="match status" value="1"/>
</dbReference>
<evidence type="ECO:0000313" key="3">
    <source>
        <dbReference type="Proteomes" id="UP000016424"/>
    </source>
</evidence>
<dbReference type="AlphaFoldDB" id="U2X0F5"/>
<keyword evidence="1" id="KW-0732">Signal</keyword>
<feature type="signal peptide" evidence="1">
    <location>
        <begin position="1"/>
        <end position="30"/>
    </location>
</feature>
<evidence type="ECO:0000256" key="1">
    <source>
        <dbReference type="SAM" id="SignalP"/>
    </source>
</evidence>
<proteinExistence type="predicted"/>
<gene>
    <name evidence="2" type="ORF">GBL_0032</name>
</gene>
<sequence>MGEQVMKRMPWKVMATSAAASLLLASGCSAVGEKENGRSAEAPRLHVPVADDHFDTAGNMFAYSEFELSGEPLAEGLGLDLDTLDARKPDEPTKFDYTAGIESYEYSEEAMYEVTEKSGLGLHLINGPIAKQRAEQRHKPADEALADRFYELADSVGYPREEIFRNMFPTFIEYAGGDPHYAQKVDTDVYAENDDGTYVPVYQVDFQSLRWDRGKMDKVLTPSAYGGVFLKQALWAGDFLGNFHQKDSDEEVEAKTPNDDQSGNVALGVSSADGMQGMILTEQIWNKLAFIRDHLFYDAKQQALTKAAGSRYDPSGGFVYLPHAVEVAERGSELAPDAAKLVVKDPRSLLEDQWLMLWPAAEFFGMTDQRPENKNQNPAFLAVFDGKPFPKAAKENVDADPANDRVADDPYSVNRDVLLQVFRNIDAMHFNEKAGAFVTEHDGRTQGNRVDTFQAGYTMEALRIFERAIDGMPVGYASGESAKGLGTPEGKRALELIRRQADFIMHNLMRKDGLVANGYTIGQGPDQDEPTLLAQLGAIRGLTAAFLATKDEAYRDAARLVYEAMDRHFWDQKWHVYHTGETEDKYTPWLAGALSGVFRVALQNLNNDQADETAKSLDRETIISRYVDFYDRIVDGPTLQEGMQASEFWDTGDVYIKGKKLGNTDRDHVPQVQAAGGPYGVAPVLRTVKVNVGSGNK</sequence>
<dbReference type="InterPro" id="IPR008928">
    <property type="entry name" value="6-hairpin_glycosidase_sf"/>
</dbReference>
<organism evidence="2 3">
    <name type="scientific">Geobacillus kaustophilus GBlys</name>
    <dbReference type="NCBI Taxonomy" id="1337888"/>
    <lineage>
        <taxon>Bacteria</taxon>
        <taxon>Bacillati</taxon>
        <taxon>Bacillota</taxon>
        <taxon>Bacilli</taxon>
        <taxon>Bacillales</taxon>
        <taxon>Anoxybacillaceae</taxon>
        <taxon>Geobacillus</taxon>
        <taxon>Geobacillus thermoleovorans group</taxon>
    </lineage>
</organism>
<reference evidence="3" key="1">
    <citation type="journal article" date="2013" name="Genome">
        <title>Draft Genome Sequence of Geobacillus kaustophilus GBlys, a Lysogenic Strain with Bacteriophage phiOH2.</title>
        <authorList>
            <person name="Doi K."/>
            <person name="Mori K."/>
            <person name="Martono H."/>
            <person name="Nagayoshi Y."/>
            <person name="Fujino Y."/>
            <person name="Tashiro K."/>
            <person name="Kuhara S."/>
            <person name="Ohshima T."/>
        </authorList>
    </citation>
    <scope>NUCLEOTIDE SEQUENCE [LARGE SCALE GENOMIC DNA]</scope>
    <source>
        <strain evidence="3">GBlys</strain>
    </source>
</reference>
<dbReference type="SUPFAM" id="SSF48208">
    <property type="entry name" value="Six-hairpin glycosidases"/>
    <property type="match status" value="1"/>
</dbReference>